<proteinExistence type="predicted"/>
<evidence type="ECO:0000313" key="1">
    <source>
        <dbReference type="EMBL" id="KPQ34019.1"/>
    </source>
</evidence>
<organism evidence="1 2">
    <name type="scientific">Phormidesmis priestleyi Ana</name>
    <dbReference type="NCBI Taxonomy" id="1666911"/>
    <lineage>
        <taxon>Bacteria</taxon>
        <taxon>Bacillati</taxon>
        <taxon>Cyanobacteriota</taxon>
        <taxon>Cyanophyceae</taxon>
        <taxon>Leptolyngbyales</taxon>
        <taxon>Leptolyngbyaceae</taxon>
        <taxon>Phormidesmis</taxon>
    </lineage>
</organism>
<evidence type="ECO:0000313" key="2">
    <source>
        <dbReference type="Proteomes" id="UP000050465"/>
    </source>
</evidence>
<reference evidence="1 2" key="1">
    <citation type="submission" date="2015-09" db="EMBL/GenBank/DDBJ databases">
        <title>Identification and resolution of microdiversity through metagenomic sequencing of parallel consortia.</title>
        <authorList>
            <person name="Nelson W.C."/>
            <person name="Romine M.F."/>
            <person name="Lindemann S.R."/>
        </authorList>
    </citation>
    <scope>NUCLEOTIDE SEQUENCE [LARGE SCALE GENOMIC DNA]</scope>
    <source>
        <strain evidence="1">Ana</strain>
    </source>
</reference>
<comment type="caution">
    <text evidence="1">The sequence shown here is derived from an EMBL/GenBank/DDBJ whole genome shotgun (WGS) entry which is preliminary data.</text>
</comment>
<dbReference type="EMBL" id="LJZR01000024">
    <property type="protein sequence ID" value="KPQ34019.1"/>
    <property type="molecule type" value="Genomic_DNA"/>
</dbReference>
<dbReference type="AlphaFoldDB" id="A0A0P7ZUQ0"/>
<accession>A0A0P7ZUQ0</accession>
<dbReference type="Proteomes" id="UP000050465">
    <property type="component" value="Unassembled WGS sequence"/>
</dbReference>
<dbReference type="STRING" id="1666911.HLUCCA11_16475"/>
<sequence>MTFLSLKEILLYGLSWASNCDCEDADGNFINCLHTVPTPAHRQSANPLPNRPYRLGNGRIISLQKKHHSNDVLYVSAIPQQLLANYHLADSLVTPKNKEKNLKQVTEKTVKKLKKSSFALMNSEPDHKGWNAQLLTQLWAEFQIETNQSGWISFQLSNRGIQLWLQQMQLLSHTCQLFAQSPYGSSKNTPAVRPHPAATSHHQPDAGGKIEALLWSAQYAHARCCVLLRLLSPIRLASLQSLQADASAQIPPSALGSIGLGTSPTIAQLVHGLIEIADDMFWIPYQWPTKQYSLLLKGSVRLAQLFERFYAADVSGFGSLLQSPTQLPPLAVDYPFVSVFGLLTVTRNLLRVLLNEHLAADAPCEL</sequence>
<gene>
    <name evidence="1" type="ORF">HLUCCA11_16475</name>
</gene>
<protein>
    <submittedName>
        <fullName evidence="1">Uncharacterized protein</fullName>
    </submittedName>
</protein>
<name>A0A0P7ZUQ0_9CYAN</name>